<protein>
    <submittedName>
        <fullName evidence="2">Uncharacterized protein</fullName>
    </submittedName>
</protein>
<sequence length="222" mass="25982">MEESDRAGFDKYEFSTYLDSDSSIVFTISDRGHVDEKRQLLSRNFEGTRGIESHGIPDILITSEPETESYRQFRKKKERDARWFGFEDVEDPLNHILSVGPLDDEKYGSRYPESVTIQKLTTDQKSVNLIKERNYETQLLAQEMRQKKAQEERKLRGEPSEKSVEIVEVSSEEESEEEEDVKSIREKPKDVPKLDISHHKPQKDKDKKTRNKRSNKKKCVIS</sequence>
<reference evidence="3" key="1">
    <citation type="submission" date="2011-07" db="EMBL/GenBank/DDBJ databases">
        <authorList>
            <consortium name="Caenorhabditis brenneri Sequencing and Analysis Consortium"/>
            <person name="Wilson R.K."/>
        </authorList>
    </citation>
    <scope>NUCLEOTIDE SEQUENCE [LARGE SCALE GENOMIC DNA]</scope>
    <source>
        <strain evidence="3">PB2801</strain>
    </source>
</reference>
<dbReference type="Proteomes" id="UP000008068">
    <property type="component" value="Unassembled WGS sequence"/>
</dbReference>
<dbReference type="EMBL" id="GL379868">
    <property type="protein sequence ID" value="EGT58362.1"/>
    <property type="molecule type" value="Genomic_DNA"/>
</dbReference>
<organism evidence="3">
    <name type="scientific">Caenorhabditis brenneri</name>
    <name type="common">Nematode worm</name>
    <dbReference type="NCBI Taxonomy" id="135651"/>
    <lineage>
        <taxon>Eukaryota</taxon>
        <taxon>Metazoa</taxon>
        <taxon>Ecdysozoa</taxon>
        <taxon>Nematoda</taxon>
        <taxon>Chromadorea</taxon>
        <taxon>Rhabditida</taxon>
        <taxon>Rhabditina</taxon>
        <taxon>Rhabditomorpha</taxon>
        <taxon>Rhabditoidea</taxon>
        <taxon>Rhabditidae</taxon>
        <taxon>Peloderinae</taxon>
        <taxon>Caenorhabditis</taxon>
    </lineage>
</organism>
<dbReference type="AlphaFoldDB" id="G0NDL3"/>
<evidence type="ECO:0000256" key="1">
    <source>
        <dbReference type="SAM" id="MobiDB-lite"/>
    </source>
</evidence>
<dbReference type="InParanoid" id="G0NDL3"/>
<feature type="compositionally biased region" description="Basic and acidic residues" evidence="1">
    <location>
        <begin position="181"/>
        <end position="207"/>
    </location>
</feature>
<evidence type="ECO:0000313" key="2">
    <source>
        <dbReference type="EMBL" id="EGT58362.1"/>
    </source>
</evidence>
<dbReference type="HOGENOM" id="CLU_1246324_0_0_1"/>
<gene>
    <name evidence="2" type="ORF">CAEBREN_02490</name>
</gene>
<proteinExistence type="predicted"/>
<feature type="compositionally biased region" description="Acidic residues" evidence="1">
    <location>
        <begin position="170"/>
        <end position="180"/>
    </location>
</feature>
<name>G0NDL3_CAEBE</name>
<feature type="compositionally biased region" description="Basic residues" evidence="1">
    <location>
        <begin position="208"/>
        <end position="222"/>
    </location>
</feature>
<feature type="compositionally biased region" description="Basic and acidic residues" evidence="1">
    <location>
        <begin position="148"/>
        <end position="165"/>
    </location>
</feature>
<accession>G0NDL3</accession>
<evidence type="ECO:0000313" key="3">
    <source>
        <dbReference type="Proteomes" id="UP000008068"/>
    </source>
</evidence>
<keyword evidence="3" id="KW-1185">Reference proteome</keyword>
<feature type="region of interest" description="Disordered" evidence="1">
    <location>
        <begin position="148"/>
        <end position="222"/>
    </location>
</feature>